<dbReference type="EMBL" id="KP136319">
    <property type="protein sequence ID" value="AJF97854.1"/>
    <property type="molecule type" value="Genomic_DNA"/>
</dbReference>
<dbReference type="KEGG" id="vg:23462771"/>
<evidence type="ECO:0000313" key="3">
    <source>
        <dbReference type="Proteomes" id="UP000202511"/>
    </source>
</evidence>
<dbReference type="RefSeq" id="YP_009120089.1">
    <property type="nucleotide sequence ID" value="NC_026440.1"/>
</dbReference>
<evidence type="ECO:0000256" key="1">
    <source>
        <dbReference type="SAM" id="MobiDB-lite"/>
    </source>
</evidence>
<organism evidence="2 3">
    <name type="scientific">Pandoravirus inopinatum</name>
    <dbReference type="NCBI Taxonomy" id="1605721"/>
    <lineage>
        <taxon>Viruses</taxon>
        <taxon>Pandoravirus</taxon>
    </lineage>
</organism>
<dbReference type="GeneID" id="23462771"/>
<reference evidence="2 3" key="1">
    <citation type="journal article" date="2015" name="Parasitol. Res.">
        <title>Viruses in close associations with free-living amoebae.</title>
        <authorList>
            <person name="Scheid P."/>
        </authorList>
    </citation>
    <scope>NUCLEOTIDE SEQUENCE [LARGE SCALE GENOMIC DNA]</scope>
    <source>
        <strain evidence="2">KlaHel</strain>
    </source>
</reference>
<name>A0A0B5J2Q8_9VIRU</name>
<dbReference type="Proteomes" id="UP000202511">
    <property type="component" value="Segment"/>
</dbReference>
<evidence type="ECO:0000313" key="2">
    <source>
        <dbReference type="EMBL" id="AJF97854.1"/>
    </source>
</evidence>
<feature type="region of interest" description="Disordered" evidence="1">
    <location>
        <begin position="1"/>
        <end position="35"/>
    </location>
</feature>
<sequence>MAHQAKHGNLARPMQANRAGGHSHTHRSPPDVDTTLSALVREVARRRQMLLVAKTPALLCEAREAREAMTLPRGHGGGSQGDDGLAHLVASMAFGFAHDRQPPDG</sequence>
<accession>A0A0B5J2Q8</accession>
<protein>
    <submittedName>
        <fullName evidence="2">Uncharacterized protein</fullName>
    </submittedName>
</protein>
<proteinExistence type="predicted"/>